<protein>
    <submittedName>
        <fullName evidence="1">Uncharacterized protein</fullName>
    </submittedName>
</protein>
<name>V6LSE5_9EUKA</name>
<proteinExistence type="predicted"/>
<keyword evidence="3" id="KW-1185">Reference proteome</keyword>
<dbReference type="VEuPathDB" id="GiardiaDB:SS50377_21007"/>
<gene>
    <name evidence="1" type="ORF">SS50377_16718</name>
    <name evidence="2" type="ORF">SS50377_21007</name>
</gene>
<dbReference type="Proteomes" id="UP000018208">
    <property type="component" value="Unassembled WGS sequence"/>
</dbReference>
<sequence>MYTNNQLQQDFTLKHIPMAIFSKFIQQLQSTLKSFPVLVPGFGIFNSPNFTLLLLKNHSSNRSGLPSSQTVMVQMPNNVFQVIQQASLKFNIELKFGTVGKLWINRTSHTYGFEYTSQQQRAQSAHIQGTQKLEKQVHLQHKKDEELFNTKYEKQYFSTNYQPQNTPKRALSCTINRQNLQTQSSKMQKICPKFEVTITDTPQKCYVNTLQQLRQCDFEFDQIATSVRNGSLQSLKDQTLSANKQSLMESGKFVATKTECDGCFYARDIKEKAYQKVHSKRSEQCDFNQQHEKDFYWYKQRESSDQNRYREQQMLVRQYNEQVASQKCKSKRFGEKKYVDNVAVLTDKPQLRETMRKRAEQLLKEQLDDCEQKNMKIDQKQEFQEDYINRKHLEESVAREKITDERFKRVQQRVLGNFLNEHLEKSQILPIPKCGQNGSVAQHASQEKVISQFDRNCKIASKANEYQAQLSRTARATSCQQSRVVQREQAKERVRQDLIGKQKNDMVKQQGRQMLQNAYDEDIRLRSALLNQDRKDSWQDMKTYRFNPVHHVTEYGCGCRK</sequence>
<accession>V6LSE5</accession>
<evidence type="ECO:0000313" key="2">
    <source>
        <dbReference type="EMBL" id="KAH0577653.1"/>
    </source>
</evidence>
<dbReference type="EMBL" id="AUWU02000001">
    <property type="protein sequence ID" value="KAH0577653.1"/>
    <property type="molecule type" value="Genomic_DNA"/>
</dbReference>
<evidence type="ECO:0000313" key="1">
    <source>
        <dbReference type="EMBL" id="EST43674.1"/>
    </source>
</evidence>
<reference evidence="2" key="2">
    <citation type="submission" date="2020-12" db="EMBL/GenBank/DDBJ databases">
        <title>New Spironucleus salmonicida genome in near-complete chromosomes.</title>
        <authorList>
            <person name="Xu F."/>
            <person name="Kurt Z."/>
            <person name="Jimenez-Gonzalez A."/>
            <person name="Astvaldsson A."/>
            <person name="Andersson J.O."/>
            <person name="Svard S.G."/>
        </authorList>
    </citation>
    <scope>NUCLEOTIDE SEQUENCE</scope>
    <source>
        <strain evidence="2">ATCC 50377</strain>
    </source>
</reference>
<dbReference type="AlphaFoldDB" id="V6LSE5"/>
<evidence type="ECO:0000313" key="3">
    <source>
        <dbReference type="Proteomes" id="UP000018208"/>
    </source>
</evidence>
<reference evidence="1 2" key="1">
    <citation type="journal article" date="2014" name="PLoS Genet.">
        <title>The Genome of Spironucleus salmonicida Highlights a Fish Pathogen Adapted to Fluctuating Environments.</title>
        <authorList>
            <person name="Xu F."/>
            <person name="Jerlstrom-Hultqvist J."/>
            <person name="Einarsson E."/>
            <person name="Astvaldsson A."/>
            <person name="Svard S.G."/>
            <person name="Andersson J.O."/>
        </authorList>
    </citation>
    <scope>NUCLEOTIDE SEQUENCE</scope>
    <source>
        <strain evidence="2">ATCC 50377</strain>
    </source>
</reference>
<organism evidence="1">
    <name type="scientific">Spironucleus salmonicida</name>
    <dbReference type="NCBI Taxonomy" id="348837"/>
    <lineage>
        <taxon>Eukaryota</taxon>
        <taxon>Metamonada</taxon>
        <taxon>Diplomonadida</taxon>
        <taxon>Hexamitidae</taxon>
        <taxon>Hexamitinae</taxon>
        <taxon>Spironucleus</taxon>
    </lineage>
</organism>
<dbReference type="EMBL" id="KI546135">
    <property type="protein sequence ID" value="EST43674.1"/>
    <property type="molecule type" value="Genomic_DNA"/>
</dbReference>